<keyword evidence="4 14" id="KW-1134">Transmembrane beta strand</keyword>
<evidence type="ECO:0000256" key="8">
    <source>
        <dbReference type="ARBA" id="ARBA00023004"/>
    </source>
</evidence>
<dbReference type="FunFam" id="2.170.130.10:FF:000001">
    <property type="entry name" value="Catecholate siderophore TonB-dependent receptor"/>
    <property type="match status" value="1"/>
</dbReference>
<evidence type="ECO:0000256" key="2">
    <source>
        <dbReference type="ARBA" id="ARBA00009810"/>
    </source>
</evidence>
<dbReference type="Gene3D" id="2.170.130.10">
    <property type="entry name" value="TonB-dependent receptor, plug domain"/>
    <property type="match status" value="1"/>
</dbReference>
<keyword evidence="12 19" id="KW-0675">Receptor</keyword>
<dbReference type="Proteomes" id="UP000225379">
    <property type="component" value="Unassembled WGS sequence"/>
</dbReference>
<name>A0A2B8BNI2_9PROT</name>
<protein>
    <submittedName>
        <fullName evidence="19">TonB-dependent siderophore receptor</fullName>
    </submittedName>
</protein>
<evidence type="ECO:0000256" key="13">
    <source>
        <dbReference type="ARBA" id="ARBA00023237"/>
    </source>
</evidence>
<keyword evidence="10 15" id="KW-0798">TonB box</keyword>
<keyword evidence="20" id="KW-1185">Reference proteome</keyword>
<evidence type="ECO:0000256" key="9">
    <source>
        <dbReference type="ARBA" id="ARBA00023065"/>
    </source>
</evidence>
<dbReference type="Pfam" id="PF00593">
    <property type="entry name" value="TonB_dep_Rec_b-barrel"/>
    <property type="match status" value="1"/>
</dbReference>
<dbReference type="InterPro" id="IPR012910">
    <property type="entry name" value="Plug_dom"/>
</dbReference>
<dbReference type="InterPro" id="IPR010105">
    <property type="entry name" value="TonB_sidphr_rcpt"/>
</dbReference>
<dbReference type="GO" id="GO:0038023">
    <property type="term" value="F:signaling receptor activity"/>
    <property type="evidence" value="ECO:0007669"/>
    <property type="project" value="InterPro"/>
</dbReference>
<dbReference type="Pfam" id="PF07715">
    <property type="entry name" value="Plug"/>
    <property type="match status" value="1"/>
</dbReference>
<keyword evidence="9" id="KW-0406">Ion transport</keyword>
<feature type="domain" description="TonB-dependent receptor-like beta-barrel" evidence="17">
    <location>
        <begin position="313"/>
        <end position="727"/>
    </location>
</feature>
<evidence type="ECO:0000256" key="3">
    <source>
        <dbReference type="ARBA" id="ARBA00022448"/>
    </source>
</evidence>
<keyword evidence="13 14" id="KW-0998">Cell outer membrane</keyword>
<dbReference type="EMBL" id="PDKW01000037">
    <property type="protein sequence ID" value="PGH59108.1"/>
    <property type="molecule type" value="Genomic_DNA"/>
</dbReference>
<evidence type="ECO:0000256" key="15">
    <source>
        <dbReference type="RuleBase" id="RU003357"/>
    </source>
</evidence>
<dbReference type="OrthoDB" id="9760333at2"/>
<dbReference type="GO" id="GO:0009279">
    <property type="term" value="C:cell outer membrane"/>
    <property type="evidence" value="ECO:0007669"/>
    <property type="project" value="UniProtKB-SubCell"/>
</dbReference>
<comment type="subcellular location">
    <subcellularLocation>
        <location evidence="1 14">Cell outer membrane</location>
        <topology evidence="1 14">Multi-pass membrane protein</topology>
    </subcellularLocation>
</comment>
<evidence type="ECO:0000256" key="12">
    <source>
        <dbReference type="ARBA" id="ARBA00023170"/>
    </source>
</evidence>
<evidence type="ECO:0000256" key="11">
    <source>
        <dbReference type="ARBA" id="ARBA00023136"/>
    </source>
</evidence>
<feature type="domain" description="TonB-dependent receptor plug" evidence="18">
    <location>
        <begin position="104"/>
        <end position="207"/>
    </location>
</feature>
<evidence type="ECO:0000256" key="1">
    <source>
        <dbReference type="ARBA" id="ARBA00004571"/>
    </source>
</evidence>
<evidence type="ECO:0000259" key="17">
    <source>
        <dbReference type="Pfam" id="PF00593"/>
    </source>
</evidence>
<dbReference type="Gene3D" id="2.40.170.20">
    <property type="entry name" value="TonB-dependent receptor, beta-barrel domain"/>
    <property type="match status" value="1"/>
</dbReference>
<evidence type="ECO:0000313" key="19">
    <source>
        <dbReference type="EMBL" id="PGH59108.1"/>
    </source>
</evidence>
<dbReference type="SUPFAM" id="SSF56935">
    <property type="entry name" value="Porins"/>
    <property type="match status" value="1"/>
</dbReference>
<keyword evidence="8" id="KW-0408">Iron</keyword>
<dbReference type="NCBIfam" id="TIGR01783">
    <property type="entry name" value="TonB-siderophor"/>
    <property type="match status" value="1"/>
</dbReference>
<accession>A0A2B8BNI2</accession>
<evidence type="ECO:0000259" key="18">
    <source>
        <dbReference type="Pfam" id="PF07715"/>
    </source>
</evidence>
<comment type="caution">
    <text evidence="19">The sequence shown here is derived from an EMBL/GenBank/DDBJ whole genome shotgun (WGS) entry which is preliminary data.</text>
</comment>
<keyword evidence="7" id="KW-0732">Signal</keyword>
<evidence type="ECO:0000256" key="7">
    <source>
        <dbReference type="ARBA" id="ARBA00022729"/>
    </source>
</evidence>
<proteinExistence type="inferred from homology"/>
<dbReference type="InterPro" id="IPR037066">
    <property type="entry name" value="Plug_dom_sf"/>
</dbReference>
<keyword evidence="11 14" id="KW-0472">Membrane</keyword>
<evidence type="ECO:0000256" key="16">
    <source>
        <dbReference type="SAM" id="MobiDB-lite"/>
    </source>
</evidence>
<evidence type="ECO:0000256" key="14">
    <source>
        <dbReference type="PROSITE-ProRule" id="PRU01360"/>
    </source>
</evidence>
<keyword evidence="5" id="KW-0410">Iron transport</keyword>
<dbReference type="PANTHER" id="PTHR32552">
    <property type="entry name" value="FERRICHROME IRON RECEPTOR-RELATED"/>
    <property type="match status" value="1"/>
</dbReference>
<evidence type="ECO:0000256" key="10">
    <source>
        <dbReference type="ARBA" id="ARBA00023077"/>
    </source>
</evidence>
<keyword evidence="6 14" id="KW-0812">Transmembrane</keyword>
<dbReference type="GO" id="GO:0015891">
    <property type="term" value="P:siderophore transport"/>
    <property type="evidence" value="ECO:0007669"/>
    <property type="project" value="InterPro"/>
</dbReference>
<dbReference type="InterPro" id="IPR036942">
    <property type="entry name" value="Beta-barrel_TonB_sf"/>
</dbReference>
<evidence type="ECO:0000256" key="5">
    <source>
        <dbReference type="ARBA" id="ARBA00022496"/>
    </source>
</evidence>
<dbReference type="PANTHER" id="PTHR32552:SF68">
    <property type="entry name" value="FERRICHROME OUTER MEMBRANE TRANSPORTER_PHAGE RECEPTOR"/>
    <property type="match status" value="1"/>
</dbReference>
<dbReference type="InterPro" id="IPR039426">
    <property type="entry name" value="TonB-dep_rcpt-like"/>
</dbReference>
<sequence>MEIEVGAAGSAGRLATGRHGRLKSFLLATTMAGLALLANQPAGLAQQATNGGQSGQGSGQATSGEAATGTGIVLDPISVQGVVGGTEGYVATRSAVGTKVETPLVEIPQTISVVTRKELDQRAVQDFAGAVAYSPGIAVVDYPGGPGAPDFSMRGFRDFNLFGIYRDGLRAGFNNYDTNFEPYGLERVDVVKGPSSVLFGQTSPGGVVNLTTKRPTDKPLHEIELQTGSHDRRQAAFDFGGPVDGDGKVLYRLTGLGRLSDTQVDHAPDDRFYIAPAVTFKPTDKTKMTLLASYQKLKMSGAEQSIPRDAMDRIGTDLFFGIPGYSDWKVQNTTVGYELEHEISPNWTFHQNARYMHSKVNFVSAFSTAWPVELVNGRDYPVGVQDRPKTTETYLLDSNVQGKVQTGAVSHTILAGVDYGYYIGRETRRNSLNELVIDVLNPSYPGTDFLYGNPWVDGKSNLTQIGAYLQDQLRYDNWILTLSGRQDWVVDKETDNLSSSSQTARDHHFTGRVGLGYVFDNGIAPYASYATSFQPTTGTYAPQRGGGTFKPTTGTQYEVGVKYQPNGWNSFISASLYHITQQNVVTNDPVYSGFAVQDGEIRSRGIELEGKMELTEELSLIASYAFVDAEITKDNPAVGSSASSVGLRPKGIPRHMASAWGDYTFKSGPLTGLGFGVGARYVGSSKNAGNTETIPDYTLADAAVRYDLGALRSELQGASVALNVSNLTDKKYYSAGFYDNTVLYGNRRQVLATLKYSW</sequence>
<reference evidence="20" key="1">
    <citation type="submission" date="2017-10" db="EMBL/GenBank/DDBJ databases">
        <authorList>
            <person name="Kravchenko I.K."/>
            <person name="Grouzdev D.S."/>
        </authorList>
    </citation>
    <scope>NUCLEOTIDE SEQUENCE [LARGE SCALE GENOMIC DNA]</scope>
    <source>
        <strain evidence="20">B2</strain>
    </source>
</reference>
<dbReference type="PROSITE" id="PS52016">
    <property type="entry name" value="TONB_DEPENDENT_REC_3"/>
    <property type="match status" value="1"/>
</dbReference>
<dbReference type="InterPro" id="IPR000531">
    <property type="entry name" value="Beta-barrel_TonB"/>
</dbReference>
<gene>
    <name evidence="19" type="ORF">CRT60_03795</name>
</gene>
<organism evidence="19 20">
    <name type="scientific">Azospirillum palustre</name>
    <dbReference type="NCBI Taxonomy" id="2044885"/>
    <lineage>
        <taxon>Bacteria</taxon>
        <taxon>Pseudomonadati</taxon>
        <taxon>Pseudomonadota</taxon>
        <taxon>Alphaproteobacteria</taxon>
        <taxon>Rhodospirillales</taxon>
        <taxon>Azospirillaceae</taxon>
        <taxon>Azospirillum</taxon>
    </lineage>
</organism>
<keyword evidence="3 14" id="KW-0813">Transport</keyword>
<dbReference type="RefSeq" id="WP_098735100.1">
    <property type="nucleotide sequence ID" value="NZ_PDKW01000037.1"/>
</dbReference>
<evidence type="ECO:0000256" key="4">
    <source>
        <dbReference type="ARBA" id="ARBA00022452"/>
    </source>
</evidence>
<comment type="similarity">
    <text evidence="2 14 15">Belongs to the TonB-dependent receptor family.</text>
</comment>
<evidence type="ECO:0000256" key="6">
    <source>
        <dbReference type="ARBA" id="ARBA00022692"/>
    </source>
</evidence>
<dbReference type="GO" id="GO:0015344">
    <property type="term" value="F:siderophore uptake transmembrane transporter activity"/>
    <property type="evidence" value="ECO:0007669"/>
    <property type="project" value="TreeGrafter"/>
</dbReference>
<dbReference type="CDD" id="cd01347">
    <property type="entry name" value="ligand_gated_channel"/>
    <property type="match status" value="1"/>
</dbReference>
<evidence type="ECO:0000313" key="20">
    <source>
        <dbReference type="Proteomes" id="UP000225379"/>
    </source>
</evidence>
<feature type="region of interest" description="Disordered" evidence="16">
    <location>
        <begin position="46"/>
        <end position="66"/>
    </location>
</feature>
<dbReference type="AlphaFoldDB" id="A0A2B8BNI2"/>
<dbReference type="FunFam" id="2.40.170.20:FF:000005">
    <property type="entry name" value="TonB-dependent siderophore receptor"/>
    <property type="match status" value="1"/>
</dbReference>